<keyword evidence="4" id="KW-1185">Reference proteome</keyword>
<evidence type="ECO:0000256" key="1">
    <source>
        <dbReference type="ARBA" id="ARBA00022801"/>
    </source>
</evidence>
<dbReference type="InterPro" id="IPR001110">
    <property type="entry name" value="UPF0012_CS"/>
</dbReference>
<dbReference type="EMBL" id="CCBQ010000038">
    <property type="protein sequence ID" value="CDO94493.1"/>
    <property type="molecule type" value="Genomic_DNA"/>
</dbReference>
<evidence type="ECO:0000259" key="2">
    <source>
        <dbReference type="PROSITE" id="PS50263"/>
    </source>
</evidence>
<proteinExistence type="predicted"/>
<dbReference type="Pfam" id="PF00795">
    <property type="entry name" value="CN_hydrolase"/>
    <property type="match status" value="1"/>
</dbReference>
<dbReference type="GO" id="GO:0006107">
    <property type="term" value="P:oxaloacetate metabolic process"/>
    <property type="evidence" value="ECO:0007669"/>
    <property type="project" value="TreeGrafter"/>
</dbReference>
<keyword evidence="1" id="KW-0378">Hydrolase</keyword>
<dbReference type="PANTHER" id="PTHR23088">
    <property type="entry name" value="NITRILASE-RELATED"/>
    <property type="match status" value="1"/>
</dbReference>
<dbReference type="AlphaFoldDB" id="A0A0A8L6G1"/>
<feature type="domain" description="CN hydrolase" evidence="2">
    <location>
        <begin position="9"/>
        <end position="261"/>
    </location>
</feature>
<dbReference type="PANTHER" id="PTHR23088:SF30">
    <property type="entry name" value="OMEGA-AMIDASE NIT2"/>
    <property type="match status" value="1"/>
</dbReference>
<dbReference type="GO" id="GO:0006528">
    <property type="term" value="P:asparagine metabolic process"/>
    <property type="evidence" value="ECO:0007669"/>
    <property type="project" value="TreeGrafter"/>
</dbReference>
<sequence length="290" mass="31863">MSAVLKSKLKVALIQLAGSAPDKNANLTRAAQFIAKAMGAQPDTKLVVLPECFNSPYAVDKFREYAEVITPDSPSVKALSDIARKWKITLVGGSIPELEPSTDKIYNTSVIFNEDGDIIGTHRKAHLFDIDIPNGITFKESITLSAGDKNTLIDEPKVGKFGIGICYDMRFPELAMVNARKGAFAMIYPSAFNTTTGPMHWHLLAKSRSIDNEIYTILCSPARNTAASYHAYGHSLVVNPRGEIIAEAGEGEEIIYAEVDPELINQVRQAIPVTFQRRFDIYADVSKIEV</sequence>
<dbReference type="InterPro" id="IPR003010">
    <property type="entry name" value="C-N_Hydrolase"/>
</dbReference>
<organism evidence="3 4">
    <name type="scientific">Kluyveromyces dobzhanskii CBS 2104</name>
    <dbReference type="NCBI Taxonomy" id="1427455"/>
    <lineage>
        <taxon>Eukaryota</taxon>
        <taxon>Fungi</taxon>
        <taxon>Dikarya</taxon>
        <taxon>Ascomycota</taxon>
        <taxon>Saccharomycotina</taxon>
        <taxon>Saccharomycetes</taxon>
        <taxon>Saccharomycetales</taxon>
        <taxon>Saccharomycetaceae</taxon>
        <taxon>Kluyveromyces</taxon>
    </lineage>
</organism>
<dbReference type="PROSITE" id="PS01227">
    <property type="entry name" value="UPF0012"/>
    <property type="match status" value="1"/>
</dbReference>
<dbReference type="GO" id="GO:0006541">
    <property type="term" value="P:glutamine metabolic process"/>
    <property type="evidence" value="ECO:0007669"/>
    <property type="project" value="TreeGrafter"/>
</dbReference>
<dbReference type="InterPro" id="IPR045254">
    <property type="entry name" value="Nit1/2_C-N_Hydrolase"/>
</dbReference>
<accession>A0A0A8L6G1</accession>
<gene>
    <name evidence="3" type="ORF">KLDO_g2757</name>
</gene>
<evidence type="ECO:0000313" key="4">
    <source>
        <dbReference type="Proteomes" id="UP000031516"/>
    </source>
</evidence>
<dbReference type="PROSITE" id="PS50263">
    <property type="entry name" value="CN_HYDROLASE"/>
    <property type="match status" value="1"/>
</dbReference>
<protein>
    <submittedName>
        <fullName evidence="3">WGS project CCBQ000000000 data, contig 00017</fullName>
    </submittedName>
</protein>
<dbReference type="InterPro" id="IPR036526">
    <property type="entry name" value="C-N_Hydrolase_sf"/>
</dbReference>
<dbReference type="Gene3D" id="3.60.110.10">
    <property type="entry name" value="Carbon-nitrogen hydrolase"/>
    <property type="match status" value="1"/>
</dbReference>
<dbReference type="GO" id="GO:0050152">
    <property type="term" value="F:omega-amidase activity"/>
    <property type="evidence" value="ECO:0007669"/>
    <property type="project" value="TreeGrafter"/>
</dbReference>
<comment type="caution">
    <text evidence="3">The sequence shown here is derived from an EMBL/GenBank/DDBJ whole genome shotgun (WGS) entry which is preliminary data.</text>
</comment>
<dbReference type="CDD" id="cd07572">
    <property type="entry name" value="nit"/>
    <property type="match status" value="1"/>
</dbReference>
<evidence type="ECO:0000313" key="3">
    <source>
        <dbReference type="EMBL" id="CDO94493.1"/>
    </source>
</evidence>
<dbReference type="Proteomes" id="UP000031516">
    <property type="component" value="Unassembled WGS sequence"/>
</dbReference>
<dbReference type="SUPFAM" id="SSF56317">
    <property type="entry name" value="Carbon-nitrogen hydrolase"/>
    <property type="match status" value="1"/>
</dbReference>
<dbReference type="OrthoDB" id="10250282at2759"/>
<name>A0A0A8L6G1_9SACH</name>
<dbReference type="GO" id="GO:0005739">
    <property type="term" value="C:mitochondrion"/>
    <property type="evidence" value="ECO:0007669"/>
    <property type="project" value="TreeGrafter"/>
</dbReference>
<reference evidence="3 4" key="1">
    <citation type="submission" date="2014-03" db="EMBL/GenBank/DDBJ databases">
        <title>The genome of Kluyveromyces dobzhanskii.</title>
        <authorList>
            <person name="Nystedt B."/>
            <person name="Astrom S."/>
        </authorList>
    </citation>
    <scope>NUCLEOTIDE SEQUENCE [LARGE SCALE GENOMIC DNA]</scope>
    <source>
        <strain evidence="3 4">CBS 2104</strain>
    </source>
</reference>